<dbReference type="InterPro" id="IPR029466">
    <property type="entry name" value="NAM-associated_C"/>
</dbReference>
<dbReference type="AlphaFoldDB" id="A0ABD3FSE7"/>
<accession>A0ABD3FSE7</accession>
<evidence type="ECO:0000256" key="1">
    <source>
        <dbReference type="SAM" id="Coils"/>
    </source>
</evidence>
<gene>
    <name evidence="4" type="ORF">V7S43_006642</name>
</gene>
<evidence type="ECO:0000313" key="4">
    <source>
        <dbReference type="EMBL" id="KAL3668559.1"/>
    </source>
</evidence>
<proteinExistence type="predicted"/>
<evidence type="ECO:0000259" key="3">
    <source>
        <dbReference type="Pfam" id="PF14303"/>
    </source>
</evidence>
<dbReference type="Pfam" id="PF14303">
    <property type="entry name" value="NAM-associated"/>
    <property type="match status" value="1"/>
</dbReference>
<protein>
    <recommendedName>
        <fullName evidence="3">No apical meristem-associated C-terminal domain-containing protein</fullName>
    </recommendedName>
</protein>
<name>A0ABD3FSE7_9STRA</name>
<dbReference type="EMBL" id="JBIMZQ010000011">
    <property type="protein sequence ID" value="KAL3668559.1"/>
    <property type="molecule type" value="Genomic_DNA"/>
</dbReference>
<feature type="compositionally biased region" description="Basic and acidic residues" evidence="2">
    <location>
        <begin position="73"/>
        <end position="86"/>
    </location>
</feature>
<keyword evidence="1" id="KW-0175">Coiled coil</keyword>
<feature type="coiled-coil region" evidence="1">
    <location>
        <begin position="94"/>
        <end position="121"/>
    </location>
</feature>
<reference evidence="4 5" key="1">
    <citation type="submission" date="2024-09" db="EMBL/GenBank/DDBJ databases">
        <title>Genome sequencing and assembly of Phytophthora oleae, isolate VK10A, causative agent of rot of olive drupes.</title>
        <authorList>
            <person name="Conti Taguali S."/>
            <person name="Riolo M."/>
            <person name="La Spada F."/>
            <person name="Cacciola S.O."/>
            <person name="Dionisio G."/>
        </authorList>
    </citation>
    <scope>NUCLEOTIDE SEQUENCE [LARGE SCALE GENOMIC DNA]</scope>
    <source>
        <strain evidence="4 5">VK10A</strain>
    </source>
</reference>
<evidence type="ECO:0000313" key="5">
    <source>
        <dbReference type="Proteomes" id="UP001632037"/>
    </source>
</evidence>
<feature type="region of interest" description="Disordered" evidence="2">
    <location>
        <begin position="161"/>
        <end position="195"/>
    </location>
</feature>
<feature type="domain" description="No apical meristem-associated C-terminal" evidence="3">
    <location>
        <begin position="1"/>
        <end position="147"/>
    </location>
</feature>
<sequence length="195" mass="22291">MHCYEVLWNCVRFMRAVPSPRKRAQPLLPDATEAQLIGDGGTLSSDENAMDDEGTGGSDGETRLQRPKGKKRAQLEKKEASIDRSMAHSQRRLARATTEQVGILKEQLQVAKQKIRIMQEQSEMAIMTAYKGDLTEYGAKYILLRQKRHLDAYKRQLEQEDCDAENRPAGQHHEQQHEKDKYAENLHNQCDAESI</sequence>
<comment type="caution">
    <text evidence="4">The sequence shown here is derived from an EMBL/GenBank/DDBJ whole genome shotgun (WGS) entry which is preliminary data.</text>
</comment>
<feature type="region of interest" description="Disordered" evidence="2">
    <location>
        <begin position="20"/>
        <end position="88"/>
    </location>
</feature>
<dbReference type="Proteomes" id="UP001632037">
    <property type="component" value="Unassembled WGS sequence"/>
</dbReference>
<organism evidence="4 5">
    <name type="scientific">Phytophthora oleae</name>
    <dbReference type="NCBI Taxonomy" id="2107226"/>
    <lineage>
        <taxon>Eukaryota</taxon>
        <taxon>Sar</taxon>
        <taxon>Stramenopiles</taxon>
        <taxon>Oomycota</taxon>
        <taxon>Peronosporomycetes</taxon>
        <taxon>Peronosporales</taxon>
        <taxon>Peronosporaceae</taxon>
        <taxon>Phytophthora</taxon>
    </lineage>
</organism>
<keyword evidence="5" id="KW-1185">Reference proteome</keyword>
<feature type="compositionally biased region" description="Basic and acidic residues" evidence="2">
    <location>
        <begin position="171"/>
        <end position="184"/>
    </location>
</feature>
<evidence type="ECO:0000256" key="2">
    <source>
        <dbReference type="SAM" id="MobiDB-lite"/>
    </source>
</evidence>